<dbReference type="PANTHER" id="PTHR31912">
    <property type="entry name" value="IP13529P"/>
    <property type="match status" value="1"/>
</dbReference>
<dbReference type="EMBL" id="VSWC01000092">
    <property type="protein sequence ID" value="KAA1091451.1"/>
    <property type="molecule type" value="Genomic_DNA"/>
</dbReference>
<organism evidence="2 3">
    <name type="scientific">Puccinia graminis f. sp. tritici</name>
    <dbReference type="NCBI Taxonomy" id="56615"/>
    <lineage>
        <taxon>Eukaryota</taxon>
        <taxon>Fungi</taxon>
        <taxon>Dikarya</taxon>
        <taxon>Basidiomycota</taxon>
        <taxon>Pucciniomycotina</taxon>
        <taxon>Pucciniomycetes</taxon>
        <taxon>Pucciniales</taxon>
        <taxon>Pucciniaceae</taxon>
        <taxon>Puccinia</taxon>
    </lineage>
</organism>
<evidence type="ECO:0000313" key="2">
    <source>
        <dbReference type="EMBL" id="KAA1091451.1"/>
    </source>
</evidence>
<protein>
    <submittedName>
        <fullName evidence="2">Uncharacterized protein</fullName>
    </submittedName>
</protein>
<name>A0A5B0NQA9_PUCGR</name>
<dbReference type="Proteomes" id="UP000324748">
    <property type="component" value="Unassembled WGS sequence"/>
</dbReference>
<proteinExistence type="predicted"/>
<accession>A0A5B0NQA9</accession>
<feature type="region of interest" description="Disordered" evidence="1">
    <location>
        <begin position="528"/>
        <end position="552"/>
    </location>
</feature>
<feature type="region of interest" description="Disordered" evidence="1">
    <location>
        <begin position="15"/>
        <end position="38"/>
    </location>
</feature>
<keyword evidence="3" id="KW-1185">Reference proteome</keyword>
<comment type="caution">
    <text evidence="2">The sequence shown here is derived from an EMBL/GenBank/DDBJ whole genome shotgun (WGS) entry which is preliminary data.</text>
</comment>
<evidence type="ECO:0000313" key="3">
    <source>
        <dbReference type="Proteomes" id="UP000324748"/>
    </source>
</evidence>
<gene>
    <name evidence="2" type="ORF">PGT21_033971</name>
</gene>
<sequence length="552" mass="63824">MNVIKISCENTMGGEPRRDFGGLRLNGNKSGGNQFEDPPEIELEDVPLEIFEEDEFEDKEAELTWMGFIEIAVGQIRSEPEENTPDESIPLFDQVEEKIKKMTPDNSTWYPFLSREYLVGSLFIGYLHKIISRDMYHQIRTILTLYHVILPCWEALRRMRSKIRTLITRTVIEKESVFGQPMFGLKASELIGDDLMNPLVAPHLDFVPEETHGVNIYKSSQSEKWLKHLQPDLRVQMVPYNNKHYYIFEPCPNKLRTMEETIKNSKKLWTCAKETLDLDKLNKKSSELAVRDQINLKFSNQLFHFQEEKIALIESGEELPEHMDQDIPQKLVDMEENEPKRMFSPFLELKGFDTVKDTPVEILHVFLLGAFNVTQTQVSQLVGRINSIWTVQKPSYQTSYYIHTTVFQKMEKSKFYKMREIRRTPREAFVHSSNIETGLNAQHDCHRGGCQLAESEASTNTVERRPTSTKKVELIHCDDNQFIINLASLSAAACHRKASDVINESKTRLEWIDSMHNGLKTWQSVVEKNEAKASKKNANKKNSASTMDPDLE</sequence>
<dbReference type="PANTHER" id="PTHR31912:SF34">
    <property type="entry name" value="NOTOCHORD-RELATED PROTEIN"/>
    <property type="match status" value="1"/>
</dbReference>
<dbReference type="AlphaFoldDB" id="A0A5B0NQA9"/>
<evidence type="ECO:0000256" key="1">
    <source>
        <dbReference type="SAM" id="MobiDB-lite"/>
    </source>
</evidence>
<reference evidence="2 3" key="1">
    <citation type="submission" date="2019-05" db="EMBL/GenBank/DDBJ databases">
        <title>Emergence of the Ug99 lineage of the wheat stem rust pathogen through somatic hybridization.</title>
        <authorList>
            <person name="Li F."/>
            <person name="Upadhyaya N.M."/>
            <person name="Sperschneider J."/>
            <person name="Matny O."/>
            <person name="Nguyen-Phuc H."/>
            <person name="Mago R."/>
            <person name="Raley C."/>
            <person name="Miller M.E."/>
            <person name="Silverstein K.A.T."/>
            <person name="Henningsen E."/>
            <person name="Hirsch C.D."/>
            <person name="Visser B."/>
            <person name="Pretorius Z.A."/>
            <person name="Steffenson B.J."/>
            <person name="Schwessinger B."/>
            <person name="Dodds P.N."/>
            <person name="Figueroa M."/>
        </authorList>
    </citation>
    <scope>NUCLEOTIDE SEQUENCE [LARGE SCALE GENOMIC DNA]</scope>
    <source>
        <strain evidence="2">21-0</strain>
    </source>
</reference>